<reference evidence="1" key="1">
    <citation type="submission" date="2022-01" db="EMBL/GenBank/DDBJ databases">
        <authorList>
            <person name="King R."/>
        </authorList>
    </citation>
    <scope>NUCLEOTIDE SEQUENCE</scope>
</reference>
<evidence type="ECO:0000313" key="1">
    <source>
        <dbReference type="EMBL" id="CAG9840714.1"/>
    </source>
</evidence>
<protein>
    <submittedName>
        <fullName evidence="1">Uncharacterized protein</fullName>
    </submittedName>
</protein>
<dbReference type="Proteomes" id="UP001153709">
    <property type="component" value="Chromosome 9"/>
</dbReference>
<accession>A0A9N9TC96</accession>
<organism evidence="1 2">
    <name type="scientific">Diabrotica balteata</name>
    <name type="common">Banded cucumber beetle</name>
    <dbReference type="NCBI Taxonomy" id="107213"/>
    <lineage>
        <taxon>Eukaryota</taxon>
        <taxon>Metazoa</taxon>
        <taxon>Ecdysozoa</taxon>
        <taxon>Arthropoda</taxon>
        <taxon>Hexapoda</taxon>
        <taxon>Insecta</taxon>
        <taxon>Pterygota</taxon>
        <taxon>Neoptera</taxon>
        <taxon>Endopterygota</taxon>
        <taxon>Coleoptera</taxon>
        <taxon>Polyphaga</taxon>
        <taxon>Cucujiformia</taxon>
        <taxon>Chrysomeloidea</taxon>
        <taxon>Chrysomelidae</taxon>
        <taxon>Galerucinae</taxon>
        <taxon>Diabroticina</taxon>
        <taxon>Diabroticites</taxon>
        <taxon>Diabrotica</taxon>
    </lineage>
</organism>
<gene>
    <name evidence="1" type="ORF">DIABBA_LOCUS13338</name>
</gene>
<keyword evidence="2" id="KW-1185">Reference proteome</keyword>
<dbReference type="OrthoDB" id="6782367at2759"/>
<name>A0A9N9TC96_DIABA</name>
<evidence type="ECO:0000313" key="2">
    <source>
        <dbReference type="Proteomes" id="UP001153709"/>
    </source>
</evidence>
<sequence length="76" mass="8418">MLLLGGIPHMKCCHVFLEIKEAIISTLAILGNDLDASLATHDWKIIQYAARVLKLFLDVTNKICAEKTVTLSKIIP</sequence>
<dbReference type="EMBL" id="OU898284">
    <property type="protein sequence ID" value="CAG9840714.1"/>
    <property type="molecule type" value="Genomic_DNA"/>
</dbReference>
<proteinExistence type="predicted"/>
<dbReference type="AlphaFoldDB" id="A0A9N9TC96"/>